<comment type="caution">
    <text evidence="1">The sequence shown here is derived from an EMBL/GenBank/DDBJ whole genome shotgun (WGS) entry which is preliminary data.</text>
</comment>
<reference evidence="1" key="1">
    <citation type="submission" date="2022-07" db="EMBL/GenBank/DDBJ databases">
        <title>Phylogenomic reconstructions and comparative analyses of Kickxellomycotina fungi.</title>
        <authorList>
            <person name="Reynolds N.K."/>
            <person name="Stajich J.E."/>
            <person name="Barry K."/>
            <person name="Grigoriev I.V."/>
            <person name="Crous P."/>
            <person name="Smith M.E."/>
        </authorList>
    </citation>
    <scope>NUCLEOTIDE SEQUENCE</scope>
    <source>
        <strain evidence="1">CBS 109366</strain>
    </source>
</reference>
<evidence type="ECO:0000313" key="2">
    <source>
        <dbReference type="Proteomes" id="UP001140234"/>
    </source>
</evidence>
<proteinExistence type="predicted"/>
<name>A0ACC1JZU0_9FUNG</name>
<feature type="non-terminal residue" evidence="1">
    <location>
        <position position="1"/>
    </location>
</feature>
<sequence>PIENGYFYAVAMFAVVTLVMLANQQQDVVTQNLEVLLETNLVSSIYRKALVLSNDMRKEHDIGTIVSHVSVDASRVTLFACYWVYTALLAPVRLFLAVYMLYRTLGWSVLVGVLALVLSTPVTGPVIRQLGAVNRQLVAHADSRMRVMNDVLSGIRIIKLYAWESPFIQRINNVRIGMELVAVREYGRARAMFSFFTSLMPFVVTFATYSVYSIWGNESHGPLNPQLVFVSLSLFNMLQGPLQQTTNIVARYIDAKEALRRIHAFLTADEIDFAAIGRGPYDRDSPTASTSDVLVSVDGATFKWLSTGEPVLKDVDIKCRRDELVAVIGRVGAGKSSLVSAILGDMTKCSGTVDVRGSIAYVPQQPWIMNATLRDNILFGHRFDQAFYDRVIDACALRQDLDMLPAGDMTEIGEKGINLSGGQKARVSLARAVYARADVYLLDDPLAAVDAHVGKHIFANVLGPHGLLKTRARILATNAMQYLSSADNIVMLGNGAVVDHGSFADCMARQGEVHEFVHRFVDESRASGNSSSTTSDTEQSEITVSGRAMRKPLRPSLGQADTEDVGGALSRRRRHASRVGLADQAANVGRTTTDEVSEQGKVHWEVYRAFIQACGVGNLAVFVVSMIVALATGVSANLWLKHWASTNGEIYAAGMFVRGSEHSVFYYLLVYGALGLLGALMASLQSLMLWTRCSIAASTEIHQNMLVRMMHSPMSFFDTTPVGRILNRFNSDVRNCDLTLPGSMSGLLSTASSIATSALIIAFATPAIGLVLPPLALAYYYLQQRYLACSRELKRMLSTTYSPIVAHFQETLGGVATVRAYGHQARFVHENEGRLEANVRVDWAYCTLRRWLSLRLETMGNIMMLSTAMLAVATLHRTGYGDAGLVGLMLTYSMRLSGLLSGAVRSYTSLENSMTHMERCIEYWCLPQEAAEVIEDRRPDDQWPAQGALEFKDYSMRYREGLDLVLKGLSFSVRPGQKVGIVGRTGAGKSSLTLALFRIIETTSGQILLDGKDIAEYGLLDVRSRLSIIPQDPVLFAGSVRENLDPFGQYSDQDIWRALENAHLADFIRGKDERLEFEVAQGGENFSVGQRQLVCLARALLKRAKVLVLDEATAAIDNATDAIIQQTIREEFKHCTVLTIAHRLNTVLDSDMILVMDGGRVGEYDTPQNLLQNENGLFAKLVEEARTSDAL</sequence>
<gene>
    <name evidence="1" type="ORF">IWQ57_002498</name>
</gene>
<organism evidence="1 2">
    <name type="scientific">Coemansia nantahalensis</name>
    <dbReference type="NCBI Taxonomy" id="2789366"/>
    <lineage>
        <taxon>Eukaryota</taxon>
        <taxon>Fungi</taxon>
        <taxon>Fungi incertae sedis</taxon>
        <taxon>Zoopagomycota</taxon>
        <taxon>Kickxellomycotina</taxon>
        <taxon>Kickxellomycetes</taxon>
        <taxon>Kickxellales</taxon>
        <taxon>Kickxellaceae</taxon>
        <taxon>Coemansia</taxon>
    </lineage>
</organism>
<keyword evidence="2" id="KW-1185">Reference proteome</keyword>
<evidence type="ECO:0000313" key="1">
    <source>
        <dbReference type="EMBL" id="KAJ2770788.1"/>
    </source>
</evidence>
<accession>A0ACC1JZU0</accession>
<protein>
    <submittedName>
        <fullName evidence="1">Uncharacterized protein</fullName>
    </submittedName>
</protein>
<dbReference type="EMBL" id="JANBUJ010000660">
    <property type="protein sequence ID" value="KAJ2770788.1"/>
    <property type="molecule type" value="Genomic_DNA"/>
</dbReference>
<dbReference type="Proteomes" id="UP001140234">
    <property type="component" value="Unassembled WGS sequence"/>
</dbReference>